<organism evidence="1 2">
    <name type="scientific">Maribacter aquivivus</name>
    <dbReference type="NCBI Taxonomy" id="228958"/>
    <lineage>
        <taxon>Bacteria</taxon>
        <taxon>Pseudomonadati</taxon>
        <taxon>Bacteroidota</taxon>
        <taxon>Flavobacteriia</taxon>
        <taxon>Flavobacteriales</taxon>
        <taxon>Flavobacteriaceae</taxon>
        <taxon>Maribacter</taxon>
    </lineage>
</organism>
<gene>
    <name evidence="1" type="ORF">SAMN04488007_1218</name>
</gene>
<evidence type="ECO:0000313" key="1">
    <source>
        <dbReference type="EMBL" id="SHJ72305.1"/>
    </source>
</evidence>
<protein>
    <submittedName>
        <fullName evidence="1">Uncharacterized protein</fullName>
    </submittedName>
</protein>
<dbReference type="OrthoDB" id="1100648at2"/>
<accession>A0A1M6LMC1</accession>
<sequence length="73" mass="8530">MRNKLLLFLSCIIFLGCYEEDIELPLPNDEGLIIGEWESFYPVLVLDDGSEVDWYDEAPCFGLILYFFDDSRL</sequence>
<keyword evidence="2" id="KW-1185">Reference proteome</keyword>
<evidence type="ECO:0000313" key="2">
    <source>
        <dbReference type="Proteomes" id="UP000184314"/>
    </source>
</evidence>
<dbReference type="AlphaFoldDB" id="A0A1M6LMC1"/>
<dbReference type="EMBL" id="FQZX01000001">
    <property type="protein sequence ID" value="SHJ72305.1"/>
    <property type="molecule type" value="Genomic_DNA"/>
</dbReference>
<proteinExistence type="predicted"/>
<dbReference type="Proteomes" id="UP000184314">
    <property type="component" value="Unassembled WGS sequence"/>
</dbReference>
<dbReference type="PROSITE" id="PS51257">
    <property type="entry name" value="PROKAR_LIPOPROTEIN"/>
    <property type="match status" value="1"/>
</dbReference>
<dbReference type="RefSeq" id="WP_139251902.1">
    <property type="nucleotide sequence ID" value="NZ_FQZX01000001.1"/>
</dbReference>
<dbReference type="STRING" id="228958.SAMN04488007_1218"/>
<name>A0A1M6LMC1_9FLAO</name>
<reference evidence="2" key="1">
    <citation type="submission" date="2016-11" db="EMBL/GenBank/DDBJ databases">
        <authorList>
            <person name="Varghese N."/>
            <person name="Submissions S."/>
        </authorList>
    </citation>
    <scope>NUCLEOTIDE SEQUENCE [LARGE SCALE GENOMIC DNA]</scope>
    <source>
        <strain evidence="2">DSM 16478</strain>
    </source>
</reference>